<gene>
    <name evidence="1" type="ORF">X975_08500</name>
</gene>
<reference evidence="1 2" key="1">
    <citation type="submission" date="2013-11" db="EMBL/GenBank/DDBJ databases">
        <title>Genome sequencing of Stegodyphus mimosarum.</title>
        <authorList>
            <person name="Bechsgaard J."/>
        </authorList>
    </citation>
    <scope>NUCLEOTIDE SEQUENCE [LARGE SCALE GENOMIC DNA]</scope>
</reference>
<keyword evidence="2" id="KW-1185">Reference proteome</keyword>
<dbReference type="AlphaFoldDB" id="A0A087U9S5"/>
<feature type="non-terminal residue" evidence="1">
    <location>
        <position position="46"/>
    </location>
</feature>
<organism evidence="1 2">
    <name type="scientific">Stegodyphus mimosarum</name>
    <name type="common">African social velvet spider</name>
    <dbReference type="NCBI Taxonomy" id="407821"/>
    <lineage>
        <taxon>Eukaryota</taxon>
        <taxon>Metazoa</taxon>
        <taxon>Ecdysozoa</taxon>
        <taxon>Arthropoda</taxon>
        <taxon>Chelicerata</taxon>
        <taxon>Arachnida</taxon>
        <taxon>Araneae</taxon>
        <taxon>Araneomorphae</taxon>
        <taxon>Entelegynae</taxon>
        <taxon>Eresoidea</taxon>
        <taxon>Eresidae</taxon>
        <taxon>Stegodyphus</taxon>
    </lineage>
</organism>
<evidence type="ECO:0000313" key="2">
    <source>
        <dbReference type="Proteomes" id="UP000054359"/>
    </source>
</evidence>
<dbReference type="Proteomes" id="UP000054359">
    <property type="component" value="Unassembled WGS sequence"/>
</dbReference>
<proteinExistence type="predicted"/>
<sequence length="46" mass="5099">MVIAASIIQTEGEMYPFIYPHFPFKADGISSNPVAYLFSPFKSAQS</sequence>
<protein>
    <submittedName>
        <fullName evidence="1">Uncharacterized protein</fullName>
    </submittedName>
</protein>
<dbReference type="EMBL" id="KK118875">
    <property type="protein sequence ID" value="KFM74114.1"/>
    <property type="molecule type" value="Genomic_DNA"/>
</dbReference>
<accession>A0A087U9S5</accession>
<evidence type="ECO:0000313" key="1">
    <source>
        <dbReference type="EMBL" id="KFM74114.1"/>
    </source>
</evidence>
<name>A0A087U9S5_STEMI</name>